<dbReference type="HOGENOM" id="CLU_000288_21_3_1"/>
<evidence type="ECO:0000256" key="1">
    <source>
        <dbReference type="SAM" id="MobiDB-lite"/>
    </source>
</evidence>
<dbReference type="PANTHER" id="PTHR27006:SF562">
    <property type="entry name" value="REPEAT TRANSMEMBRANE PROTEIN KINASE, PUTATIVE-RELATED"/>
    <property type="match status" value="1"/>
</dbReference>
<keyword evidence="3" id="KW-1185">Reference proteome</keyword>
<sequence>MGSYTQAWKFWSSGRARELMDASLRDEPRISEILRCMQIALLCVQFDRADRPSMSDVLMMLKCEGMALPVPRAPSDTSRQGADDSSPDASASSSYFSYCSDDRPTGARSRRLAICGLTCHHVLV</sequence>
<protein>
    <recommendedName>
        <fullName evidence="4">S-locus receptor kinase C-terminal domain-containing protein</fullName>
    </recommendedName>
</protein>
<dbReference type="Gene3D" id="1.10.510.10">
    <property type="entry name" value="Transferase(Phosphotransferase) domain 1"/>
    <property type="match status" value="1"/>
</dbReference>
<reference evidence="3" key="1">
    <citation type="journal article" date="2012" name="Nat. Biotechnol.">
        <title>Reference genome sequence of the model plant Setaria.</title>
        <authorList>
            <person name="Bennetzen J.L."/>
            <person name="Schmutz J."/>
            <person name="Wang H."/>
            <person name="Percifield R."/>
            <person name="Hawkins J."/>
            <person name="Pontaroli A.C."/>
            <person name="Estep M."/>
            <person name="Feng L."/>
            <person name="Vaughn J.N."/>
            <person name="Grimwood J."/>
            <person name="Jenkins J."/>
            <person name="Barry K."/>
            <person name="Lindquist E."/>
            <person name="Hellsten U."/>
            <person name="Deshpande S."/>
            <person name="Wang X."/>
            <person name="Wu X."/>
            <person name="Mitros T."/>
            <person name="Triplett J."/>
            <person name="Yang X."/>
            <person name="Ye C.Y."/>
            <person name="Mauro-Herrera M."/>
            <person name="Wang L."/>
            <person name="Li P."/>
            <person name="Sharma M."/>
            <person name="Sharma R."/>
            <person name="Ronald P.C."/>
            <person name="Panaud O."/>
            <person name="Kellogg E.A."/>
            <person name="Brutnell T.P."/>
            <person name="Doust A.N."/>
            <person name="Tuskan G.A."/>
            <person name="Rokhsar D."/>
            <person name="Devos K.M."/>
        </authorList>
    </citation>
    <scope>NUCLEOTIDE SEQUENCE [LARGE SCALE GENOMIC DNA]</scope>
    <source>
        <strain evidence="3">cv. Yugu1</strain>
    </source>
</reference>
<proteinExistence type="predicted"/>
<dbReference type="EnsemblPlants" id="KQK95741">
    <property type="protein sequence ID" value="KQK95741"/>
    <property type="gene ID" value="SETIT_027340mg"/>
</dbReference>
<reference evidence="2" key="2">
    <citation type="submission" date="2018-08" db="UniProtKB">
        <authorList>
            <consortium name="EnsemblPlants"/>
        </authorList>
    </citation>
    <scope>IDENTIFICATION</scope>
    <source>
        <strain evidence="2">Yugu1</strain>
    </source>
</reference>
<dbReference type="PANTHER" id="PTHR27006">
    <property type="entry name" value="PROMASTIGOTE SURFACE ANTIGEN PROTEIN PSA"/>
    <property type="match status" value="1"/>
</dbReference>
<feature type="region of interest" description="Disordered" evidence="1">
    <location>
        <begin position="71"/>
        <end position="106"/>
    </location>
</feature>
<dbReference type="OMA" id="LKCEGMA"/>
<dbReference type="InterPro" id="IPR011009">
    <property type="entry name" value="Kinase-like_dom_sf"/>
</dbReference>
<organism evidence="2 3">
    <name type="scientific">Setaria italica</name>
    <name type="common">Foxtail millet</name>
    <name type="synonym">Panicum italicum</name>
    <dbReference type="NCBI Taxonomy" id="4555"/>
    <lineage>
        <taxon>Eukaryota</taxon>
        <taxon>Viridiplantae</taxon>
        <taxon>Streptophyta</taxon>
        <taxon>Embryophyta</taxon>
        <taxon>Tracheophyta</taxon>
        <taxon>Spermatophyta</taxon>
        <taxon>Magnoliopsida</taxon>
        <taxon>Liliopsida</taxon>
        <taxon>Poales</taxon>
        <taxon>Poaceae</taxon>
        <taxon>PACMAD clade</taxon>
        <taxon>Panicoideae</taxon>
        <taxon>Panicodae</taxon>
        <taxon>Paniceae</taxon>
        <taxon>Cenchrinae</taxon>
        <taxon>Setaria</taxon>
    </lineage>
</organism>
<dbReference type="InParanoid" id="K3ZL84"/>
<dbReference type="EMBL" id="AGNK02005218">
    <property type="status" value="NOT_ANNOTATED_CDS"/>
    <property type="molecule type" value="Genomic_DNA"/>
</dbReference>
<evidence type="ECO:0000313" key="2">
    <source>
        <dbReference type="EnsemblPlants" id="KQK95741"/>
    </source>
</evidence>
<dbReference type="AlphaFoldDB" id="K3ZL84"/>
<name>K3ZL84_SETIT</name>
<evidence type="ECO:0000313" key="3">
    <source>
        <dbReference type="Proteomes" id="UP000004995"/>
    </source>
</evidence>
<evidence type="ECO:0008006" key="4">
    <source>
        <dbReference type="Google" id="ProtNLM"/>
    </source>
</evidence>
<accession>K3ZL84</accession>
<dbReference type="STRING" id="4555.K3ZL84"/>
<dbReference type="Proteomes" id="UP000004995">
    <property type="component" value="Unassembled WGS sequence"/>
</dbReference>
<feature type="compositionally biased region" description="Low complexity" evidence="1">
    <location>
        <begin position="83"/>
        <end position="99"/>
    </location>
</feature>
<dbReference type="SUPFAM" id="SSF56112">
    <property type="entry name" value="Protein kinase-like (PK-like)"/>
    <property type="match status" value="1"/>
</dbReference>
<dbReference type="Gramene" id="KQK95741">
    <property type="protein sequence ID" value="KQK95741"/>
    <property type="gene ID" value="SETIT_027340mg"/>
</dbReference>